<organism evidence="1 2">
    <name type="scientific">Eleutherodactylus coqui</name>
    <name type="common">Puerto Rican coqui</name>
    <dbReference type="NCBI Taxonomy" id="57060"/>
    <lineage>
        <taxon>Eukaryota</taxon>
        <taxon>Metazoa</taxon>
        <taxon>Chordata</taxon>
        <taxon>Craniata</taxon>
        <taxon>Vertebrata</taxon>
        <taxon>Euteleostomi</taxon>
        <taxon>Amphibia</taxon>
        <taxon>Batrachia</taxon>
        <taxon>Anura</taxon>
        <taxon>Neobatrachia</taxon>
        <taxon>Hyloidea</taxon>
        <taxon>Eleutherodactylidae</taxon>
        <taxon>Eleutherodactylinae</taxon>
        <taxon>Eleutherodactylus</taxon>
        <taxon>Eleutherodactylus</taxon>
    </lineage>
</organism>
<accession>A0A8J6BAE4</accession>
<evidence type="ECO:0000313" key="1">
    <source>
        <dbReference type="EMBL" id="KAG9463576.1"/>
    </source>
</evidence>
<proteinExistence type="predicted"/>
<dbReference type="Proteomes" id="UP000770717">
    <property type="component" value="Unassembled WGS sequence"/>
</dbReference>
<evidence type="ECO:0000313" key="2">
    <source>
        <dbReference type="Proteomes" id="UP000770717"/>
    </source>
</evidence>
<protein>
    <submittedName>
        <fullName evidence="1">Uncharacterized protein</fullName>
    </submittedName>
</protein>
<keyword evidence="2" id="KW-1185">Reference proteome</keyword>
<reference evidence="1" key="1">
    <citation type="thesis" date="2020" institute="ProQuest LLC" country="789 East Eisenhower Parkway, Ann Arbor, MI, USA">
        <title>Comparative Genomics and Chromosome Evolution.</title>
        <authorList>
            <person name="Mudd A.B."/>
        </authorList>
    </citation>
    <scope>NUCLEOTIDE SEQUENCE</scope>
    <source>
        <strain evidence="1">HN-11 Male</strain>
        <tissue evidence="1">Kidney and liver</tissue>
    </source>
</reference>
<sequence>MEPISPPAVELLLCPLPGNILTYFCYNRVFEHSAPLIISLLDNSHSPWVFPQQSPPPCEPRPNQHSGVYRLLLYTLSGPLYQRPPCSSGWTSFSFSEPQQFIMASIRRYQRGRMCQEHLPHYYCTFTGLTGRGQRFMPLAPNSDFPSATEIWLHLTRRCFPAAQ</sequence>
<gene>
    <name evidence="1" type="ORF">GDO78_021478</name>
</gene>
<dbReference type="EMBL" id="WNTK01006446">
    <property type="protein sequence ID" value="KAG9463576.1"/>
    <property type="molecule type" value="Genomic_DNA"/>
</dbReference>
<dbReference type="AlphaFoldDB" id="A0A8J6BAE4"/>
<comment type="caution">
    <text evidence="1">The sequence shown here is derived from an EMBL/GenBank/DDBJ whole genome shotgun (WGS) entry which is preliminary data.</text>
</comment>
<name>A0A8J6BAE4_ELECQ</name>